<feature type="signal peptide" evidence="1">
    <location>
        <begin position="1"/>
        <end position="18"/>
    </location>
</feature>
<dbReference type="EMBL" id="KI964564">
    <property type="protein sequence ID" value="EUC36230.1"/>
    <property type="molecule type" value="Genomic_DNA"/>
</dbReference>
<dbReference type="GeneID" id="19145516"/>
<evidence type="ECO:0000256" key="1">
    <source>
        <dbReference type="SAM" id="SignalP"/>
    </source>
</evidence>
<dbReference type="Proteomes" id="UP000053841">
    <property type="component" value="Unassembled WGS sequence"/>
</dbReference>
<name>W6YEZ4_COCC2</name>
<sequence length="329" mass="35750">MARAATLSHSLSLALALAYPCPDPSCPKVIRTRRSAAFWNLPSNASAASSQSSTSSWERAGFRHAMCIFASKPYPSMNPDDKTKGPCIMDHVQIKGSICCDARSGYHAGTRMLDWGPCSPSPPIHTGTACLAMSKHTHRHLMIAITTLTSIPNWFAPSIVPLVKQAAQRCIRTGTIPRRPLCNHCHCHCNAALVDPSSDCAQLAPRSTPALAPLLRAWRSSPCIHQMLLHSLASLSTGWIPHYAMRLFTHHIPLARILCNLGIKPVDNQTAIPVRQTTPPAPFHFEQDVHQPPTLNPFQYGAHVSVLGQLHNATVYCNASPAPVIVIAT</sequence>
<keyword evidence="1" id="KW-0732">Signal</keyword>
<dbReference type="KEGG" id="bze:COCCADRAFT_23973"/>
<organism evidence="2 3">
    <name type="scientific">Cochliobolus carbonum (strain 26-R-13)</name>
    <name type="common">Maize leaf spot fungus</name>
    <name type="synonym">Bipolaris zeicola</name>
    <dbReference type="NCBI Taxonomy" id="930089"/>
    <lineage>
        <taxon>Eukaryota</taxon>
        <taxon>Fungi</taxon>
        <taxon>Dikarya</taxon>
        <taxon>Ascomycota</taxon>
        <taxon>Pezizomycotina</taxon>
        <taxon>Dothideomycetes</taxon>
        <taxon>Pleosporomycetidae</taxon>
        <taxon>Pleosporales</taxon>
        <taxon>Pleosporineae</taxon>
        <taxon>Pleosporaceae</taxon>
        <taxon>Bipolaris</taxon>
    </lineage>
</organism>
<proteinExistence type="predicted"/>
<evidence type="ECO:0000313" key="3">
    <source>
        <dbReference type="Proteomes" id="UP000053841"/>
    </source>
</evidence>
<gene>
    <name evidence="2" type="ORF">COCCADRAFT_23973</name>
</gene>
<accession>W6YEZ4</accession>
<dbReference type="HOGENOM" id="CLU_844636_0_0_1"/>
<feature type="chain" id="PRO_5004885737" evidence="1">
    <location>
        <begin position="19"/>
        <end position="329"/>
    </location>
</feature>
<evidence type="ECO:0000313" key="2">
    <source>
        <dbReference type="EMBL" id="EUC36230.1"/>
    </source>
</evidence>
<dbReference type="RefSeq" id="XP_007709465.1">
    <property type="nucleotide sequence ID" value="XM_007711275.1"/>
</dbReference>
<dbReference type="AlphaFoldDB" id="W6YEZ4"/>
<protein>
    <submittedName>
        <fullName evidence="2">Uncharacterized protein</fullName>
    </submittedName>
</protein>
<reference evidence="2 3" key="1">
    <citation type="journal article" date="2013" name="PLoS Genet.">
        <title>Comparative genome structure, secondary metabolite, and effector coding capacity across Cochliobolus pathogens.</title>
        <authorList>
            <person name="Condon B.J."/>
            <person name="Leng Y."/>
            <person name="Wu D."/>
            <person name="Bushley K.E."/>
            <person name="Ohm R.A."/>
            <person name="Otillar R."/>
            <person name="Martin J."/>
            <person name="Schackwitz W."/>
            <person name="Grimwood J."/>
            <person name="MohdZainudin N."/>
            <person name="Xue C."/>
            <person name="Wang R."/>
            <person name="Manning V.A."/>
            <person name="Dhillon B."/>
            <person name="Tu Z.J."/>
            <person name="Steffenson B.J."/>
            <person name="Salamov A."/>
            <person name="Sun H."/>
            <person name="Lowry S."/>
            <person name="LaButti K."/>
            <person name="Han J."/>
            <person name="Copeland A."/>
            <person name="Lindquist E."/>
            <person name="Barry K."/>
            <person name="Schmutz J."/>
            <person name="Baker S.E."/>
            <person name="Ciuffetti L.M."/>
            <person name="Grigoriev I.V."/>
            <person name="Zhong S."/>
            <person name="Turgeon B.G."/>
        </authorList>
    </citation>
    <scope>NUCLEOTIDE SEQUENCE [LARGE SCALE GENOMIC DNA]</scope>
    <source>
        <strain evidence="2 3">26-R-13</strain>
    </source>
</reference>
<keyword evidence="3" id="KW-1185">Reference proteome</keyword>